<keyword evidence="3" id="KW-0238">DNA-binding</keyword>
<feature type="compositionally biased region" description="Low complexity" evidence="5">
    <location>
        <begin position="310"/>
        <end position="321"/>
    </location>
</feature>
<gene>
    <name evidence="7" type="ORF">Q7A36_31685</name>
</gene>
<dbReference type="RefSeq" id="WP_305107792.1">
    <property type="nucleotide sequence ID" value="NZ_JAUTWS010000063.1"/>
</dbReference>
<dbReference type="Gene3D" id="1.10.10.10">
    <property type="entry name" value="Winged helix-like DNA-binding domain superfamily/Winged helix DNA-binding domain"/>
    <property type="match status" value="1"/>
</dbReference>
<organism evidence="7 8">
    <name type="scientific">Paracraurococcus lichenis</name>
    <dbReference type="NCBI Taxonomy" id="3064888"/>
    <lineage>
        <taxon>Bacteria</taxon>
        <taxon>Pseudomonadati</taxon>
        <taxon>Pseudomonadota</taxon>
        <taxon>Alphaproteobacteria</taxon>
        <taxon>Acetobacterales</taxon>
        <taxon>Roseomonadaceae</taxon>
        <taxon>Paracraurococcus</taxon>
    </lineage>
</organism>
<dbReference type="InterPro" id="IPR036390">
    <property type="entry name" value="WH_DNA-bd_sf"/>
</dbReference>
<name>A0ABT9E9R0_9PROT</name>
<dbReference type="Pfam" id="PF03466">
    <property type="entry name" value="LysR_substrate"/>
    <property type="match status" value="1"/>
</dbReference>
<dbReference type="Gene3D" id="3.40.190.10">
    <property type="entry name" value="Periplasmic binding protein-like II"/>
    <property type="match status" value="2"/>
</dbReference>
<evidence type="ECO:0000256" key="5">
    <source>
        <dbReference type="SAM" id="MobiDB-lite"/>
    </source>
</evidence>
<comment type="similarity">
    <text evidence="1">Belongs to the LysR transcriptional regulatory family.</text>
</comment>
<accession>A0ABT9E9R0</accession>
<dbReference type="SUPFAM" id="SSF53850">
    <property type="entry name" value="Periplasmic binding protein-like II"/>
    <property type="match status" value="1"/>
</dbReference>
<evidence type="ECO:0000313" key="8">
    <source>
        <dbReference type="Proteomes" id="UP001243009"/>
    </source>
</evidence>
<sequence length="333" mass="35686">MPARRRPLPPLNALRAFEAAARCGSFKDAAAELGVTHGAISRHVRLLEDWLGPPALFRRLNRRVVLTPTGAALLAETGPALDRLSIAAERHQARSGKPPPAVLRVNALATFSLRWLLPRLGRFRARHPEIEVRLSTSNEPVDALGEVYDLVIRGGPDTFYGFTCHPFLTERRLPVCSPALLARSPLNEVADLRAHSLIHASTLPRVWPDWLAAAGAPDLMPAASLTLDHFYLTLQAALDGLGVAMGPTALVADDLAAGRLVAPFPGVTLPTRGYHAYLPDARAGDLTALSFCRWLEETGDTDTVPAVAPAEAPNPAEGASAFPLPSRLRLGPG</sequence>
<dbReference type="PANTHER" id="PTHR30537">
    <property type="entry name" value="HTH-TYPE TRANSCRIPTIONAL REGULATOR"/>
    <property type="match status" value="1"/>
</dbReference>
<dbReference type="InterPro" id="IPR000847">
    <property type="entry name" value="LysR_HTH_N"/>
</dbReference>
<dbReference type="InterPro" id="IPR005119">
    <property type="entry name" value="LysR_subst-bd"/>
</dbReference>
<dbReference type="SUPFAM" id="SSF46785">
    <property type="entry name" value="Winged helix' DNA-binding domain"/>
    <property type="match status" value="1"/>
</dbReference>
<evidence type="ECO:0000256" key="2">
    <source>
        <dbReference type="ARBA" id="ARBA00023015"/>
    </source>
</evidence>
<dbReference type="InterPro" id="IPR036388">
    <property type="entry name" value="WH-like_DNA-bd_sf"/>
</dbReference>
<feature type="domain" description="HTH lysR-type" evidence="6">
    <location>
        <begin position="9"/>
        <end position="67"/>
    </location>
</feature>
<evidence type="ECO:0000259" key="6">
    <source>
        <dbReference type="PROSITE" id="PS50931"/>
    </source>
</evidence>
<comment type="caution">
    <text evidence="7">The sequence shown here is derived from an EMBL/GenBank/DDBJ whole genome shotgun (WGS) entry which is preliminary data.</text>
</comment>
<keyword evidence="4" id="KW-0804">Transcription</keyword>
<evidence type="ECO:0000313" key="7">
    <source>
        <dbReference type="EMBL" id="MDO9712933.1"/>
    </source>
</evidence>
<dbReference type="PANTHER" id="PTHR30537:SF74">
    <property type="entry name" value="HTH-TYPE TRANSCRIPTIONAL REGULATOR TRPI"/>
    <property type="match status" value="1"/>
</dbReference>
<evidence type="ECO:0000256" key="1">
    <source>
        <dbReference type="ARBA" id="ARBA00009437"/>
    </source>
</evidence>
<dbReference type="Pfam" id="PF00126">
    <property type="entry name" value="HTH_1"/>
    <property type="match status" value="1"/>
</dbReference>
<keyword evidence="8" id="KW-1185">Reference proteome</keyword>
<proteinExistence type="inferred from homology"/>
<evidence type="ECO:0000256" key="3">
    <source>
        <dbReference type="ARBA" id="ARBA00023125"/>
    </source>
</evidence>
<dbReference type="PROSITE" id="PS50931">
    <property type="entry name" value="HTH_LYSR"/>
    <property type="match status" value="1"/>
</dbReference>
<dbReference type="EMBL" id="JAUTWS010000063">
    <property type="protein sequence ID" value="MDO9712933.1"/>
    <property type="molecule type" value="Genomic_DNA"/>
</dbReference>
<protein>
    <submittedName>
        <fullName evidence="7">LysR substrate-binding domain-containing protein</fullName>
    </submittedName>
</protein>
<evidence type="ECO:0000256" key="4">
    <source>
        <dbReference type="ARBA" id="ARBA00023163"/>
    </source>
</evidence>
<keyword evidence="2" id="KW-0805">Transcription regulation</keyword>
<dbReference type="InterPro" id="IPR058163">
    <property type="entry name" value="LysR-type_TF_proteobact-type"/>
</dbReference>
<reference evidence="7 8" key="1">
    <citation type="submission" date="2023-08" db="EMBL/GenBank/DDBJ databases">
        <title>The draft genome sequence of Paracraurococcus sp. LOR1-02.</title>
        <authorList>
            <person name="Kingkaew E."/>
            <person name="Tanasupawat S."/>
        </authorList>
    </citation>
    <scope>NUCLEOTIDE SEQUENCE [LARGE SCALE GENOMIC DNA]</scope>
    <source>
        <strain evidence="7 8">LOR1-02</strain>
    </source>
</reference>
<feature type="region of interest" description="Disordered" evidence="5">
    <location>
        <begin position="310"/>
        <end position="333"/>
    </location>
</feature>
<dbReference type="CDD" id="cd08432">
    <property type="entry name" value="PBP2_GcdR_TrpI_HvrB_AmpR_like"/>
    <property type="match status" value="1"/>
</dbReference>
<dbReference type="Proteomes" id="UP001243009">
    <property type="component" value="Unassembled WGS sequence"/>
</dbReference>